<dbReference type="SUPFAM" id="SSF46894">
    <property type="entry name" value="C-terminal effector domain of the bipartite response regulators"/>
    <property type="match status" value="1"/>
</dbReference>
<evidence type="ECO:0000259" key="4">
    <source>
        <dbReference type="PROSITE" id="PS50043"/>
    </source>
</evidence>
<dbReference type="GO" id="GO:0006355">
    <property type="term" value="P:regulation of DNA-templated transcription"/>
    <property type="evidence" value="ECO:0007669"/>
    <property type="project" value="InterPro"/>
</dbReference>
<evidence type="ECO:0000313" key="6">
    <source>
        <dbReference type="Proteomes" id="UP000593758"/>
    </source>
</evidence>
<proteinExistence type="predicted"/>
<feature type="domain" description="HTH luxR-type" evidence="4">
    <location>
        <begin position="114"/>
        <end position="179"/>
    </location>
</feature>
<reference evidence="5 6" key="1">
    <citation type="submission" date="2020-10" db="EMBL/GenBank/DDBJ databases">
        <title>Haloactinobacterium sp. RN3S43, a bacterium isolated from saline soil.</title>
        <authorList>
            <person name="Sun J.-Q."/>
        </authorList>
    </citation>
    <scope>NUCLEOTIDE SEQUENCE [LARGE SCALE GENOMIC DNA]</scope>
    <source>
        <strain evidence="5 6">RN3S43</strain>
    </source>
</reference>
<keyword evidence="1" id="KW-0805">Transcription regulation</keyword>
<dbReference type="SMART" id="SM00421">
    <property type="entry name" value="HTH_LUXR"/>
    <property type="match status" value="1"/>
</dbReference>
<dbReference type="PROSITE" id="PS00622">
    <property type="entry name" value="HTH_LUXR_1"/>
    <property type="match status" value="1"/>
</dbReference>
<dbReference type="InterPro" id="IPR016032">
    <property type="entry name" value="Sig_transdc_resp-reg_C-effctor"/>
</dbReference>
<dbReference type="PANTHER" id="PTHR44688:SF16">
    <property type="entry name" value="DNA-BINDING TRANSCRIPTIONAL ACTIVATOR DEVR_DOSR"/>
    <property type="match status" value="1"/>
</dbReference>
<dbReference type="Pfam" id="PF00196">
    <property type="entry name" value="GerE"/>
    <property type="match status" value="1"/>
</dbReference>
<dbReference type="PANTHER" id="PTHR44688">
    <property type="entry name" value="DNA-BINDING TRANSCRIPTIONAL ACTIVATOR DEVR_DOSR"/>
    <property type="match status" value="1"/>
</dbReference>
<dbReference type="Proteomes" id="UP000593758">
    <property type="component" value="Chromosome"/>
</dbReference>
<dbReference type="Gene3D" id="2.160.20.10">
    <property type="entry name" value="Single-stranded right-handed beta-helix, Pectin lyase-like"/>
    <property type="match status" value="1"/>
</dbReference>
<evidence type="ECO:0000256" key="3">
    <source>
        <dbReference type="ARBA" id="ARBA00023163"/>
    </source>
</evidence>
<accession>A0A7M1SVZ8</accession>
<dbReference type="InterPro" id="IPR012334">
    <property type="entry name" value="Pectin_lyas_fold"/>
</dbReference>
<protein>
    <submittedName>
        <fullName evidence="5">Response regulator transcription factor</fullName>
    </submittedName>
</protein>
<dbReference type="InterPro" id="IPR036388">
    <property type="entry name" value="WH-like_DNA-bd_sf"/>
</dbReference>
<dbReference type="PROSITE" id="PS50043">
    <property type="entry name" value="HTH_LUXR_2"/>
    <property type="match status" value="1"/>
</dbReference>
<dbReference type="CDD" id="cd06170">
    <property type="entry name" value="LuxR_C_like"/>
    <property type="match status" value="1"/>
</dbReference>
<dbReference type="KEGG" id="halt:IM660_04970"/>
<evidence type="ECO:0000313" key="5">
    <source>
        <dbReference type="EMBL" id="QOR71641.1"/>
    </source>
</evidence>
<dbReference type="GO" id="GO:0003677">
    <property type="term" value="F:DNA binding"/>
    <property type="evidence" value="ECO:0007669"/>
    <property type="project" value="UniProtKB-KW"/>
</dbReference>
<dbReference type="InterPro" id="IPR000792">
    <property type="entry name" value="Tscrpt_reg_LuxR_C"/>
</dbReference>
<sequence>MVQAAVDATEAGDIGQLSAGACFENVVIDEVHGAANDSIVIRAAPGEEVIINEAAPRLLEPNDLWNLLKSDHPDTIVKAVEDVIAGDAVLSPRSTRQLLDRFRDEPGGDARAQARELVATLSEHEIEVARGVGRGLSNANVAGELYVSEATVKTHLSSVQAKLGARNRVDVAVLAERAGLLTE</sequence>
<organism evidence="5 6">
    <name type="scientific">Ruania alkalisoli</name>
    <dbReference type="NCBI Taxonomy" id="2779775"/>
    <lineage>
        <taxon>Bacteria</taxon>
        <taxon>Bacillati</taxon>
        <taxon>Actinomycetota</taxon>
        <taxon>Actinomycetes</taxon>
        <taxon>Micrococcales</taxon>
        <taxon>Ruaniaceae</taxon>
        <taxon>Ruania</taxon>
    </lineage>
</organism>
<dbReference type="RefSeq" id="WP_193498297.1">
    <property type="nucleotide sequence ID" value="NZ_CP063169.1"/>
</dbReference>
<dbReference type="EMBL" id="CP063169">
    <property type="protein sequence ID" value="QOR71641.1"/>
    <property type="molecule type" value="Genomic_DNA"/>
</dbReference>
<dbReference type="AlphaFoldDB" id="A0A7M1SVZ8"/>
<dbReference type="Gene3D" id="1.10.10.10">
    <property type="entry name" value="Winged helix-like DNA-binding domain superfamily/Winged helix DNA-binding domain"/>
    <property type="match status" value="1"/>
</dbReference>
<keyword evidence="3" id="KW-0804">Transcription</keyword>
<evidence type="ECO:0000256" key="1">
    <source>
        <dbReference type="ARBA" id="ARBA00023015"/>
    </source>
</evidence>
<gene>
    <name evidence="5" type="ORF">IM660_04970</name>
</gene>
<evidence type="ECO:0000256" key="2">
    <source>
        <dbReference type="ARBA" id="ARBA00023125"/>
    </source>
</evidence>
<dbReference type="PRINTS" id="PR00038">
    <property type="entry name" value="HTHLUXR"/>
</dbReference>
<keyword evidence="2" id="KW-0238">DNA-binding</keyword>
<name>A0A7M1SVZ8_9MICO</name>
<keyword evidence="6" id="KW-1185">Reference proteome</keyword>